<gene>
    <name evidence="1" type="ORF">Moo19_gp9</name>
</gene>
<sequence length="48" mass="5164">MSKLKNAFILIVSILALVTLVSVHIGKPLVNTDYGNGQKVKSILLADK</sequence>
<organism evidence="1 2">
    <name type="scientific">Shigella virus Moo19</name>
    <dbReference type="NCBI Taxonomy" id="2886042"/>
    <lineage>
        <taxon>Viruses</taxon>
        <taxon>Duplodnaviria</taxon>
        <taxon>Heunggongvirae</taxon>
        <taxon>Uroviricota</taxon>
        <taxon>Caudoviricetes</taxon>
        <taxon>Schitoviridae</taxon>
        <taxon>Enquatrovirinae</taxon>
        <taxon>Moovirus</taxon>
        <taxon>Moovirus moo</taxon>
    </lineage>
</organism>
<keyword evidence="2" id="KW-1185">Reference proteome</keyword>
<reference evidence="1" key="1">
    <citation type="submission" date="2021-06" db="EMBL/GenBank/DDBJ databases">
        <authorList>
            <person name="Tinney K.R."/>
            <person name="Subramanian S."/>
            <person name="Parent K.N."/>
        </authorList>
    </citation>
    <scope>NUCLEOTIDE SEQUENCE</scope>
</reference>
<proteinExistence type="predicted"/>
<dbReference type="Proteomes" id="UP000828350">
    <property type="component" value="Segment"/>
</dbReference>
<evidence type="ECO:0000313" key="1">
    <source>
        <dbReference type="EMBL" id="UEN68805.1"/>
    </source>
</evidence>
<accession>A0AAE8YCI3</accession>
<dbReference type="EMBL" id="MZ358387">
    <property type="protein sequence ID" value="UEN68805.1"/>
    <property type="molecule type" value="Genomic_DNA"/>
</dbReference>
<name>A0AAE8YCI3_9CAUD</name>
<protein>
    <submittedName>
        <fullName evidence="1">Uncharacterized protein</fullName>
    </submittedName>
</protein>
<evidence type="ECO:0000313" key="2">
    <source>
        <dbReference type="Proteomes" id="UP000828350"/>
    </source>
</evidence>